<name>A0A9P8P117_9ASCO</name>
<keyword evidence="3" id="KW-1185">Reference proteome</keyword>
<dbReference type="OrthoDB" id="4069967at2759"/>
<evidence type="ECO:0008006" key="4">
    <source>
        <dbReference type="Google" id="ProtNLM"/>
    </source>
</evidence>
<proteinExistence type="predicted"/>
<reference evidence="2" key="1">
    <citation type="journal article" date="2021" name="Open Biol.">
        <title>Shared evolutionary footprints suggest mitochondrial oxidative damage underlies multiple complex I losses in fungi.</title>
        <authorList>
            <person name="Schikora-Tamarit M.A."/>
            <person name="Marcet-Houben M."/>
            <person name="Nosek J."/>
            <person name="Gabaldon T."/>
        </authorList>
    </citation>
    <scope>NUCLEOTIDE SEQUENCE</scope>
    <source>
        <strain evidence="2">NCAIM Y.01608</strain>
    </source>
</reference>
<dbReference type="GO" id="GO:0008270">
    <property type="term" value="F:zinc ion binding"/>
    <property type="evidence" value="ECO:0007669"/>
    <property type="project" value="InterPro"/>
</dbReference>
<evidence type="ECO:0000256" key="1">
    <source>
        <dbReference type="SAM" id="Coils"/>
    </source>
</evidence>
<dbReference type="GO" id="GO:0003676">
    <property type="term" value="F:nucleic acid binding"/>
    <property type="evidence" value="ECO:0007669"/>
    <property type="project" value="InterPro"/>
</dbReference>
<dbReference type="SUPFAM" id="SSF57756">
    <property type="entry name" value="Retrovirus zinc finger-like domains"/>
    <property type="match status" value="1"/>
</dbReference>
<protein>
    <recommendedName>
        <fullName evidence="4">CCHC-type domain-containing protein</fullName>
    </recommendedName>
</protein>
<gene>
    <name evidence="2" type="ORF">OGATHE_004453</name>
</gene>
<dbReference type="InterPro" id="IPR036875">
    <property type="entry name" value="Znf_CCHC_sf"/>
</dbReference>
<evidence type="ECO:0000313" key="3">
    <source>
        <dbReference type="Proteomes" id="UP000788993"/>
    </source>
</evidence>
<comment type="caution">
    <text evidence="2">The sequence shown here is derived from an EMBL/GenBank/DDBJ whole genome shotgun (WGS) entry which is preliminary data.</text>
</comment>
<dbReference type="Pfam" id="PF16588">
    <property type="entry name" value="zf-C2H2_10"/>
    <property type="match status" value="1"/>
</dbReference>
<dbReference type="EMBL" id="JAEUBD010001266">
    <property type="protein sequence ID" value="KAH3662877.1"/>
    <property type="molecule type" value="Genomic_DNA"/>
</dbReference>
<feature type="coiled-coil region" evidence="1">
    <location>
        <begin position="1"/>
        <end position="49"/>
    </location>
</feature>
<evidence type="ECO:0000313" key="2">
    <source>
        <dbReference type="EMBL" id="KAH3662877.1"/>
    </source>
</evidence>
<keyword evidence="1" id="KW-0175">Coiled coil</keyword>
<dbReference type="Proteomes" id="UP000788993">
    <property type="component" value="Unassembled WGS sequence"/>
</dbReference>
<accession>A0A9P8P117</accession>
<reference evidence="2" key="2">
    <citation type="submission" date="2021-01" db="EMBL/GenBank/DDBJ databases">
        <authorList>
            <person name="Schikora-Tamarit M.A."/>
        </authorList>
    </citation>
    <scope>NUCLEOTIDE SEQUENCE</scope>
    <source>
        <strain evidence="2">NCAIM Y.01608</strain>
    </source>
</reference>
<sequence length="154" mass="17583">MNNQADQLATANEAIRALAERIVHKERELDQLKTAYKEKIGDLDRYLEKLKNLEIIQGGQNAAESVVKIKEFRCPDCKSLLYDEKKQTDYILLPNKVKLQSTEHSQCDMPVMPNLSSKKTTMATRKSKKMTCSYCMKQGHKRAQCPDILYGKSG</sequence>
<organism evidence="2 3">
    <name type="scientific">Ogataea polymorpha</name>
    <dbReference type="NCBI Taxonomy" id="460523"/>
    <lineage>
        <taxon>Eukaryota</taxon>
        <taxon>Fungi</taxon>
        <taxon>Dikarya</taxon>
        <taxon>Ascomycota</taxon>
        <taxon>Saccharomycotina</taxon>
        <taxon>Pichiomycetes</taxon>
        <taxon>Pichiales</taxon>
        <taxon>Pichiaceae</taxon>
        <taxon>Ogataea</taxon>
    </lineage>
</organism>
<dbReference type="AlphaFoldDB" id="A0A9P8P117"/>